<organism evidence="2 3">
    <name type="scientific">Actinomycetospora succinea</name>
    <dbReference type="NCBI Taxonomy" id="663603"/>
    <lineage>
        <taxon>Bacteria</taxon>
        <taxon>Bacillati</taxon>
        <taxon>Actinomycetota</taxon>
        <taxon>Actinomycetes</taxon>
        <taxon>Pseudonocardiales</taxon>
        <taxon>Pseudonocardiaceae</taxon>
        <taxon>Actinomycetospora</taxon>
    </lineage>
</organism>
<keyword evidence="1" id="KW-0812">Transmembrane</keyword>
<comment type="caution">
    <text evidence="2">The sequence shown here is derived from an EMBL/GenBank/DDBJ whole genome shotgun (WGS) entry which is preliminary data.</text>
</comment>
<dbReference type="EMBL" id="SNYO01000008">
    <property type="protein sequence ID" value="TDQ51776.1"/>
    <property type="molecule type" value="Genomic_DNA"/>
</dbReference>
<proteinExistence type="predicted"/>
<keyword evidence="3" id="KW-1185">Reference proteome</keyword>
<evidence type="ECO:0000256" key="1">
    <source>
        <dbReference type="SAM" id="Phobius"/>
    </source>
</evidence>
<dbReference type="AlphaFoldDB" id="A0A4R6UZM7"/>
<dbReference type="Proteomes" id="UP000295705">
    <property type="component" value="Unassembled WGS sequence"/>
</dbReference>
<feature type="transmembrane region" description="Helical" evidence="1">
    <location>
        <begin position="44"/>
        <end position="64"/>
    </location>
</feature>
<gene>
    <name evidence="2" type="ORF">EV188_108137</name>
</gene>
<keyword evidence="1" id="KW-1133">Transmembrane helix</keyword>
<sequence length="133" mass="13151">MGEGPTVGAFRVVTVLHAAMAVAQPVAAGALLQASEAGLAVHQAVGGTLLLVAMIQVPAAVLAWRPGRLSPWPIAVAAGLVVAATAQVALGYVGVLAVHVPLGVAIVAAAVGLAWWAVRARRPVIAPGAPQTP</sequence>
<feature type="transmembrane region" description="Helical" evidence="1">
    <location>
        <begin position="96"/>
        <end position="118"/>
    </location>
</feature>
<protein>
    <submittedName>
        <fullName evidence="2">Uncharacterized protein</fullName>
    </submittedName>
</protein>
<name>A0A4R6UZM7_9PSEU</name>
<accession>A0A4R6UZM7</accession>
<evidence type="ECO:0000313" key="3">
    <source>
        <dbReference type="Proteomes" id="UP000295705"/>
    </source>
</evidence>
<feature type="transmembrane region" description="Helical" evidence="1">
    <location>
        <begin position="12"/>
        <end position="32"/>
    </location>
</feature>
<reference evidence="2 3" key="1">
    <citation type="submission" date="2019-03" db="EMBL/GenBank/DDBJ databases">
        <title>Genomic Encyclopedia of Type Strains, Phase IV (KMG-IV): sequencing the most valuable type-strain genomes for metagenomic binning, comparative biology and taxonomic classification.</title>
        <authorList>
            <person name="Goeker M."/>
        </authorList>
    </citation>
    <scope>NUCLEOTIDE SEQUENCE [LARGE SCALE GENOMIC DNA]</scope>
    <source>
        <strain evidence="2 3">DSM 45775</strain>
    </source>
</reference>
<evidence type="ECO:0000313" key="2">
    <source>
        <dbReference type="EMBL" id="TDQ51776.1"/>
    </source>
</evidence>
<dbReference type="OrthoDB" id="3823611at2"/>
<dbReference type="RefSeq" id="WP_133828741.1">
    <property type="nucleotide sequence ID" value="NZ_BAABHR010000040.1"/>
</dbReference>
<feature type="transmembrane region" description="Helical" evidence="1">
    <location>
        <begin position="71"/>
        <end position="90"/>
    </location>
</feature>
<keyword evidence="1" id="KW-0472">Membrane</keyword>